<proteinExistence type="predicted"/>
<keyword evidence="3" id="KW-1185">Reference proteome</keyword>
<dbReference type="EMBL" id="BGZK01000211">
    <property type="protein sequence ID" value="GBP28767.1"/>
    <property type="molecule type" value="Genomic_DNA"/>
</dbReference>
<sequence>METAVDRSEYIIYMNGLHESWFLRIERADVRNDTSGYYTLYYVIVSPRRVSTSLLPGEIRPHEAISPGSRHREDDDDHQRPLTRARPARRVKVQLPRSIVDDREGGSESVREVDIIALEVEYRWGESGRCERNGNAGCGDHYCRSVYHNHDLVVVHDSTIRAMVM</sequence>
<feature type="region of interest" description="Disordered" evidence="1">
    <location>
        <begin position="56"/>
        <end position="87"/>
    </location>
</feature>
<accession>A0A4C1URX4</accession>
<comment type="caution">
    <text evidence="2">The sequence shown here is derived from an EMBL/GenBank/DDBJ whole genome shotgun (WGS) entry which is preliminary data.</text>
</comment>
<name>A0A4C1URX4_EUMVA</name>
<feature type="compositionally biased region" description="Basic and acidic residues" evidence="1">
    <location>
        <begin position="70"/>
        <end position="80"/>
    </location>
</feature>
<protein>
    <submittedName>
        <fullName evidence="2">Uncharacterized protein</fullName>
    </submittedName>
</protein>
<evidence type="ECO:0000256" key="1">
    <source>
        <dbReference type="SAM" id="MobiDB-lite"/>
    </source>
</evidence>
<evidence type="ECO:0000313" key="2">
    <source>
        <dbReference type="EMBL" id="GBP28767.1"/>
    </source>
</evidence>
<gene>
    <name evidence="2" type="ORF">EVAR_19809_1</name>
</gene>
<evidence type="ECO:0000313" key="3">
    <source>
        <dbReference type="Proteomes" id="UP000299102"/>
    </source>
</evidence>
<reference evidence="2 3" key="1">
    <citation type="journal article" date="2019" name="Commun. Biol.">
        <title>The bagworm genome reveals a unique fibroin gene that provides high tensile strength.</title>
        <authorList>
            <person name="Kono N."/>
            <person name="Nakamura H."/>
            <person name="Ohtoshi R."/>
            <person name="Tomita M."/>
            <person name="Numata K."/>
            <person name="Arakawa K."/>
        </authorList>
    </citation>
    <scope>NUCLEOTIDE SEQUENCE [LARGE SCALE GENOMIC DNA]</scope>
</reference>
<dbReference type="Proteomes" id="UP000299102">
    <property type="component" value="Unassembled WGS sequence"/>
</dbReference>
<dbReference type="AlphaFoldDB" id="A0A4C1URX4"/>
<organism evidence="2 3">
    <name type="scientific">Eumeta variegata</name>
    <name type="common">Bagworm moth</name>
    <name type="synonym">Eumeta japonica</name>
    <dbReference type="NCBI Taxonomy" id="151549"/>
    <lineage>
        <taxon>Eukaryota</taxon>
        <taxon>Metazoa</taxon>
        <taxon>Ecdysozoa</taxon>
        <taxon>Arthropoda</taxon>
        <taxon>Hexapoda</taxon>
        <taxon>Insecta</taxon>
        <taxon>Pterygota</taxon>
        <taxon>Neoptera</taxon>
        <taxon>Endopterygota</taxon>
        <taxon>Lepidoptera</taxon>
        <taxon>Glossata</taxon>
        <taxon>Ditrysia</taxon>
        <taxon>Tineoidea</taxon>
        <taxon>Psychidae</taxon>
        <taxon>Oiketicinae</taxon>
        <taxon>Eumeta</taxon>
    </lineage>
</organism>